<evidence type="ECO:0000256" key="4">
    <source>
        <dbReference type="ARBA" id="ARBA00022640"/>
    </source>
</evidence>
<dbReference type="Gene3D" id="2.102.10.10">
    <property type="entry name" value="Rieske [2Fe-2S] iron-sulphur domain"/>
    <property type="match status" value="1"/>
</dbReference>
<name>A0A9W6C016_9CHLO</name>
<evidence type="ECO:0000256" key="6">
    <source>
        <dbReference type="ARBA" id="ARBA00022714"/>
    </source>
</evidence>
<feature type="domain" description="Rieske" evidence="15">
    <location>
        <begin position="100"/>
        <end position="205"/>
    </location>
</feature>
<feature type="transmembrane region" description="Helical" evidence="14">
    <location>
        <begin position="534"/>
        <end position="561"/>
    </location>
</feature>
<keyword evidence="4" id="KW-0934">Plastid</keyword>
<evidence type="ECO:0000256" key="1">
    <source>
        <dbReference type="ARBA" id="ARBA00004229"/>
    </source>
</evidence>
<dbReference type="GO" id="GO:0046872">
    <property type="term" value="F:metal ion binding"/>
    <property type="evidence" value="ECO:0007669"/>
    <property type="project" value="UniProtKB-KW"/>
</dbReference>
<evidence type="ECO:0000256" key="7">
    <source>
        <dbReference type="ARBA" id="ARBA00022723"/>
    </source>
</evidence>
<dbReference type="InterPro" id="IPR013626">
    <property type="entry name" value="PaO"/>
</dbReference>
<dbReference type="GO" id="GO:0016020">
    <property type="term" value="C:membrane"/>
    <property type="evidence" value="ECO:0007669"/>
    <property type="project" value="UniProtKB-SubCell"/>
</dbReference>
<dbReference type="GO" id="GO:0051537">
    <property type="term" value="F:2 iron, 2 sulfur cluster binding"/>
    <property type="evidence" value="ECO:0007669"/>
    <property type="project" value="UniProtKB-KW"/>
</dbReference>
<keyword evidence="13 14" id="KW-0472">Membrane</keyword>
<keyword evidence="10" id="KW-0560">Oxidoreductase</keyword>
<dbReference type="EMBL" id="BRXU01000044">
    <property type="protein sequence ID" value="GLC61279.1"/>
    <property type="molecule type" value="Genomic_DNA"/>
</dbReference>
<dbReference type="PANTHER" id="PTHR21266:SF32">
    <property type="entry name" value="CHOLESTEROL 7-DESATURASE NVD"/>
    <property type="match status" value="1"/>
</dbReference>
<protein>
    <recommendedName>
        <fullName evidence="15">Rieske domain-containing protein</fullName>
    </recommendedName>
</protein>
<evidence type="ECO:0000256" key="5">
    <source>
        <dbReference type="ARBA" id="ARBA00022692"/>
    </source>
</evidence>
<keyword evidence="9 14" id="KW-1133">Transmembrane helix</keyword>
<dbReference type="PROSITE" id="PS51296">
    <property type="entry name" value="RIESKE"/>
    <property type="match status" value="1"/>
</dbReference>
<evidence type="ECO:0000256" key="11">
    <source>
        <dbReference type="ARBA" id="ARBA00023004"/>
    </source>
</evidence>
<evidence type="ECO:0000256" key="9">
    <source>
        <dbReference type="ARBA" id="ARBA00022989"/>
    </source>
</evidence>
<evidence type="ECO:0000256" key="13">
    <source>
        <dbReference type="ARBA" id="ARBA00023136"/>
    </source>
</evidence>
<accession>A0A9W6C016</accession>
<sequence>MKSCEQRLPLGRTGTCKGSVQVTRFARPAARPRGSQSWRNGLWLNYSLPPPVASAPAHTARQLVSCRATSQVAADSSQKDDIDLGKLLTGEGCIDWFNQWYPVAFVRDLDKSRPHRFVLLDIPLVIWWDPNAAAWRVLEDVCPHRLVPLSEGRINESGLLECGYHGWAFNSQGRCEVVPQQGKSDSPRACATAYPAAERQGLLFVLPRPLPPALQPSGAANSGQLAEALAEAAAAESRIPLVPELEEPGGKWVSQDVFRDLPMDWSTLMENVLDPAHVPFTHHISMSNRNTVGAYDLKLTSPLSERGFTGSWKTGPRAGRLGPQSTIFTSPAFMRNRLDARGFSALTVVYAVPMRPGKCRLINRNVIRFDSPVPRLLFGLLPAWWSHVSAHVLLEDDQIFLHLGEEETARRRAGGLSHSQVCYMPSQADTYVVAFNRWIQKYGGGGPFGGTDAGYAEALGARLSRTQLLDRYSQHTESCATCQRGLKQIAAARAVAGAVQLASGAAALFCAAVGAAAAAAASGGASGAAAAVPAAAVAAAAAPGGAAAAVGSALAALAVAVAGPYDPTGAGQMVRAVAWAVAAAAAALAGGRLEGLRRLFYEGVYPPPRNTKS</sequence>
<keyword evidence="12" id="KW-0411">Iron-sulfur</keyword>
<keyword evidence="8" id="KW-0809">Transit peptide</keyword>
<dbReference type="Gene3D" id="3.90.380.10">
    <property type="entry name" value="Naphthalene 1,2-dioxygenase Alpha Subunit, Chain A, domain 1"/>
    <property type="match status" value="1"/>
</dbReference>
<organism evidence="16 17">
    <name type="scientific">Pleodorina starrii</name>
    <dbReference type="NCBI Taxonomy" id="330485"/>
    <lineage>
        <taxon>Eukaryota</taxon>
        <taxon>Viridiplantae</taxon>
        <taxon>Chlorophyta</taxon>
        <taxon>core chlorophytes</taxon>
        <taxon>Chlorophyceae</taxon>
        <taxon>CS clade</taxon>
        <taxon>Chlamydomonadales</taxon>
        <taxon>Volvocaceae</taxon>
        <taxon>Pleodorina</taxon>
    </lineage>
</organism>
<evidence type="ECO:0000256" key="8">
    <source>
        <dbReference type="ARBA" id="ARBA00022946"/>
    </source>
</evidence>
<keyword evidence="5 14" id="KW-0812">Transmembrane</keyword>
<dbReference type="GO" id="GO:0010277">
    <property type="term" value="F:chlorophyllide a oxygenase activity"/>
    <property type="evidence" value="ECO:0007669"/>
    <property type="project" value="InterPro"/>
</dbReference>
<gene>
    <name evidence="16" type="primary">PLEST009427</name>
    <name evidence="16" type="ORF">PLESTB_001739000</name>
</gene>
<dbReference type="SUPFAM" id="SSF55961">
    <property type="entry name" value="Bet v1-like"/>
    <property type="match status" value="1"/>
</dbReference>
<comment type="caution">
    <text evidence="16">The sequence shown here is derived from an EMBL/GenBank/DDBJ whole genome shotgun (WGS) entry which is preliminary data.</text>
</comment>
<evidence type="ECO:0000256" key="2">
    <source>
        <dbReference type="ARBA" id="ARBA00004370"/>
    </source>
</evidence>
<evidence type="ECO:0000256" key="3">
    <source>
        <dbReference type="ARBA" id="ARBA00022528"/>
    </source>
</evidence>
<dbReference type="InterPro" id="IPR017941">
    <property type="entry name" value="Rieske_2Fe-2S"/>
</dbReference>
<feature type="transmembrane region" description="Helical" evidence="14">
    <location>
        <begin position="573"/>
        <end position="591"/>
    </location>
</feature>
<dbReference type="Pfam" id="PF08417">
    <property type="entry name" value="PaO"/>
    <property type="match status" value="1"/>
</dbReference>
<dbReference type="Proteomes" id="UP001165080">
    <property type="component" value="Unassembled WGS sequence"/>
</dbReference>
<reference evidence="16 17" key="1">
    <citation type="journal article" date="2023" name="Commun. Biol.">
        <title>Reorganization of the ancestral sex-determining regions during the evolution of trioecy in Pleodorina starrii.</title>
        <authorList>
            <person name="Takahashi K."/>
            <person name="Suzuki S."/>
            <person name="Kawai-Toyooka H."/>
            <person name="Yamamoto K."/>
            <person name="Hamaji T."/>
            <person name="Ootsuki R."/>
            <person name="Yamaguchi H."/>
            <person name="Kawachi M."/>
            <person name="Higashiyama T."/>
            <person name="Nozaki H."/>
        </authorList>
    </citation>
    <scope>NUCLEOTIDE SEQUENCE [LARGE SCALE GENOMIC DNA]</scope>
    <source>
        <strain evidence="16 17">NIES-4479</strain>
    </source>
</reference>
<dbReference type="Pfam" id="PF00355">
    <property type="entry name" value="Rieske"/>
    <property type="match status" value="1"/>
</dbReference>
<evidence type="ECO:0000313" key="17">
    <source>
        <dbReference type="Proteomes" id="UP001165080"/>
    </source>
</evidence>
<evidence type="ECO:0000256" key="14">
    <source>
        <dbReference type="SAM" id="Phobius"/>
    </source>
</evidence>
<dbReference type="PANTHER" id="PTHR21266">
    <property type="entry name" value="IRON-SULFUR DOMAIN CONTAINING PROTEIN"/>
    <property type="match status" value="1"/>
</dbReference>
<dbReference type="AlphaFoldDB" id="A0A9W6C016"/>
<dbReference type="InterPro" id="IPR050584">
    <property type="entry name" value="Cholesterol_7-desaturase"/>
</dbReference>
<keyword evidence="7" id="KW-0479">Metal-binding</keyword>
<evidence type="ECO:0000256" key="12">
    <source>
        <dbReference type="ARBA" id="ARBA00023014"/>
    </source>
</evidence>
<dbReference type="GO" id="GO:0009507">
    <property type="term" value="C:chloroplast"/>
    <property type="evidence" value="ECO:0007669"/>
    <property type="project" value="UniProtKB-SubCell"/>
</dbReference>
<keyword evidence="11" id="KW-0408">Iron</keyword>
<evidence type="ECO:0000256" key="10">
    <source>
        <dbReference type="ARBA" id="ARBA00023002"/>
    </source>
</evidence>
<dbReference type="SUPFAM" id="SSF50022">
    <property type="entry name" value="ISP domain"/>
    <property type="match status" value="1"/>
</dbReference>
<dbReference type="InterPro" id="IPR036922">
    <property type="entry name" value="Rieske_2Fe-2S_sf"/>
</dbReference>
<comment type="subcellular location">
    <subcellularLocation>
        <location evidence="2">Membrane</location>
    </subcellularLocation>
    <subcellularLocation>
        <location evidence="1">Plastid</location>
        <location evidence="1">Chloroplast</location>
    </subcellularLocation>
</comment>
<evidence type="ECO:0000313" key="16">
    <source>
        <dbReference type="EMBL" id="GLC61279.1"/>
    </source>
</evidence>
<keyword evidence="6" id="KW-0001">2Fe-2S</keyword>
<feature type="transmembrane region" description="Helical" evidence="14">
    <location>
        <begin position="501"/>
        <end position="522"/>
    </location>
</feature>
<evidence type="ECO:0000259" key="15">
    <source>
        <dbReference type="PROSITE" id="PS51296"/>
    </source>
</evidence>
<proteinExistence type="predicted"/>
<keyword evidence="17" id="KW-1185">Reference proteome</keyword>
<keyword evidence="3" id="KW-0150">Chloroplast</keyword>